<keyword evidence="4" id="KW-1185">Reference proteome</keyword>
<protein>
    <recommendedName>
        <fullName evidence="2">Peptidase S1 domain-containing protein</fullName>
    </recommendedName>
</protein>
<accession>A0A2T7NGR4</accession>
<gene>
    <name evidence="3" type="ORF">C0Q70_18514</name>
</gene>
<evidence type="ECO:0000313" key="3">
    <source>
        <dbReference type="EMBL" id="PVD20360.1"/>
    </source>
</evidence>
<evidence type="ECO:0000313" key="4">
    <source>
        <dbReference type="Proteomes" id="UP000245119"/>
    </source>
</evidence>
<dbReference type="SUPFAM" id="SSF50494">
    <property type="entry name" value="Trypsin-like serine proteases"/>
    <property type="match status" value="1"/>
</dbReference>
<evidence type="ECO:0000256" key="1">
    <source>
        <dbReference type="ARBA" id="ARBA00023157"/>
    </source>
</evidence>
<dbReference type="Pfam" id="PF00089">
    <property type="entry name" value="Trypsin"/>
    <property type="match status" value="1"/>
</dbReference>
<dbReference type="InterPro" id="IPR043504">
    <property type="entry name" value="Peptidase_S1_PA_chymotrypsin"/>
</dbReference>
<dbReference type="InterPro" id="IPR009003">
    <property type="entry name" value="Peptidase_S1_PA"/>
</dbReference>
<dbReference type="STRING" id="400727.A0A2T7NGR4"/>
<sequence>MLRLAPLFAMCDPVVDLCVPLTCTGNAVALLRLRDPVTFNTCANKACLPGASTYNARNCDTFSYCVILGWGYVDDQFLSTFVPVISITIHLPTTLKYGQVRLYKDDICNFLSNVMAPAYPRPVGTTCDIPVGVTDTRLGDEGGPVLCYDGTRFAVQGIIPFNLFGINNQGYNPYVTDVAQYEAWIRNTIATYN</sequence>
<dbReference type="PROSITE" id="PS50240">
    <property type="entry name" value="TRYPSIN_DOM"/>
    <property type="match status" value="1"/>
</dbReference>
<dbReference type="InterPro" id="IPR001254">
    <property type="entry name" value="Trypsin_dom"/>
</dbReference>
<dbReference type="Proteomes" id="UP000245119">
    <property type="component" value="Linkage Group LG12"/>
</dbReference>
<organism evidence="3 4">
    <name type="scientific">Pomacea canaliculata</name>
    <name type="common">Golden apple snail</name>
    <dbReference type="NCBI Taxonomy" id="400727"/>
    <lineage>
        <taxon>Eukaryota</taxon>
        <taxon>Metazoa</taxon>
        <taxon>Spiralia</taxon>
        <taxon>Lophotrochozoa</taxon>
        <taxon>Mollusca</taxon>
        <taxon>Gastropoda</taxon>
        <taxon>Caenogastropoda</taxon>
        <taxon>Architaenioglossa</taxon>
        <taxon>Ampullarioidea</taxon>
        <taxon>Ampullariidae</taxon>
        <taxon>Pomacea</taxon>
    </lineage>
</organism>
<name>A0A2T7NGR4_POMCA</name>
<dbReference type="Gene3D" id="2.40.10.10">
    <property type="entry name" value="Trypsin-like serine proteases"/>
    <property type="match status" value="1"/>
</dbReference>
<reference evidence="3 4" key="1">
    <citation type="submission" date="2018-04" db="EMBL/GenBank/DDBJ databases">
        <title>The genome of golden apple snail Pomacea canaliculata provides insight into stress tolerance and invasive adaptation.</title>
        <authorList>
            <person name="Liu C."/>
            <person name="Liu B."/>
            <person name="Ren Y."/>
            <person name="Zhang Y."/>
            <person name="Wang H."/>
            <person name="Li S."/>
            <person name="Jiang F."/>
            <person name="Yin L."/>
            <person name="Zhang G."/>
            <person name="Qian W."/>
            <person name="Fan W."/>
        </authorList>
    </citation>
    <scope>NUCLEOTIDE SEQUENCE [LARGE SCALE GENOMIC DNA]</scope>
    <source>
        <strain evidence="3">SZHN2017</strain>
        <tissue evidence="3">Muscle</tissue>
    </source>
</reference>
<dbReference type="GO" id="GO:0006508">
    <property type="term" value="P:proteolysis"/>
    <property type="evidence" value="ECO:0007669"/>
    <property type="project" value="InterPro"/>
</dbReference>
<dbReference type="AlphaFoldDB" id="A0A2T7NGR4"/>
<keyword evidence="1" id="KW-1015">Disulfide bond</keyword>
<dbReference type="EMBL" id="PZQS01000012">
    <property type="protein sequence ID" value="PVD20360.1"/>
    <property type="molecule type" value="Genomic_DNA"/>
</dbReference>
<dbReference type="PANTHER" id="PTHR24253:SF176">
    <property type="entry name" value="CORIN, ISOFORM B"/>
    <property type="match status" value="1"/>
</dbReference>
<dbReference type="OrthoDB" id="6103265at2759"/>
<proteinExistence type="predicted"/>
<evidence type="ECO:0000259" key="2">
    <source>
        <dbReference type="PROSITE" id="PS50240"/>
    </source>
</evidence>
<feature type="domain" description="Peptidase S1" evidence="2">
    <location>
        <begin position="1"/>
        <end position="190"/>
    </location>
</feature>
<dbReference type="GO" id="GO:0004252">
    <property type="term" value="F:serine-type endopeptidase activity"/>
    <property type="evidence" value="ECO:0007669"/>
    <property type="project" value="InterPro"/>
</dbReference>
<comment type="caution">
    <text evidence="3">The sequence shown here is derived from an EMBL/GenBank/DDBJ whole genome shotgun (WGS) entry which is preliminary data.</text>
</comment>
<dbReference type="PANTHER" id="PTHR24253">
    <property type="entry name" value="TRANSMEMBRANE PROTEASE SERINE"/>
    <property type="match status" value="1"/>
</dbReference>